<reference evidence="1 2" key="1">
    <citation type="submission" date="2020-07" db="EMBL/GenBank/DDBJ databases">
        <authorList>
            <person name="Maaloum M."/>
        </authorList>
    </citation>
    <scope>NUCLEOTIDE SEQUENCE [LARGE SCALE GENOMIC DNA]</scope>
    <source>
        <strain evidence="1 2">GCS-AN-3</strain>
    </source>
</reference>
<accession>A0A853IW91</accession>
<dbReference type="Proteomes" id="UP000589716">
    <property type="component" value="Unassembled WGS sequence"/>
</dbReference>
<gene>
    <name evidence="1" type="ORF">H0I39_06285</name>
</gene>
<dbReference type="RefSeq" id="WP_180549943.1">
    <property type="nucleotide sequence ID" value="NZ_JACCKX010000001.1"/>
</dbReference>
<name>A0A853IW91_9BURK</name>
<evidence type="ECO:0000313" key="2">
    <source>
        <dbReference type="Proteomes" id="UP000589716"/>
    </source>
</evidence>
<organism evidence="1 2">
    <name type="scientific">Ottowia beijingensis</name>
    <dbReference type="NCBI Taxonomy" id="1207057"/>
    <lineage>
        <taxon>Bacteria</taxon>
        <taxon>Pseudomonadati</taxon>
        <taxon>Pseudomonadota</taxon>
        <taxon>Betaproteobacteria</taxon>
        <taxon>Burkholderiales</taxon>
        <taxon>Comamonadaceae</taxon>
        <taxon>Ottowia</taxon>
    </lineage>
</organism>
<protein>
    <submittedName>
        <fullName evidence="1">Uncharacterized protein</fullName>
    </submittedName>
</protein>
<dbReference type="AlphaFoldDB" id="A0A853IW91"/>
<sequence>MHAIPACPTRVLSRATSAPTAGATACARTIRRTPARAHHARRAGLLAALS</sequence>
<dbReference type="EMBL" id="JACCKX010000001">
    <property type="protein sequence ID" value="NZA01470.1"/>
    <property type="molecule type" value="Genomic_DNA"/>
</dbReference>
<proteinExistence type="predicted"/>
<evidence type="ECO:0000313" key="1">
    <source>
        <dbReference type="EMBL" id="NZA01470.1"/>
    </source>
</evidence>
<comment type="caution">
    <text evidence="1">The sequence shown here is derived from an EMBL/GenBank/DDBJ whole genome shotgun (WGS) entry which is preliminary data.</text>
</comment>
<keyword evidence="2" id="KW-1185">Reference proteome</keyword>